<dbReference type="PANTHER" id="PTHR23504">
    <property type="entry name" value="MAJOR FACILITATOR SUPERFAMILY DOMAIN-CONTAINING PROTEIN 10"/>
    <property type="match status" value="1"/>
</dbReference>
<feature type="transmembrane region" description="Helical" evidence="7">
    <location>
        <begin position="84"/>
        <end position="102"/>
    </location>
</feature>
<feature type="compositionally biased region" description="Polar residues" evidence="6">
    <location>
        <begin position="1307"/>
        <end position="1328"/>
    </location>
</feature>
<feature type="compositionally biased region" description="Polar residues" evidence="6">
    <location>
        <begin position="1235"/>
        <end position="1246"/>
    </location>
</feature>
<evidence type="ECO:0000256" key="1">
    <source>
        <dbReference type="ARBA" id="ARBA00004141"/>
    </source>
</evidence>
<dbReference type="InterPro" id="IPR001958">
    <property type="entry name" value="Tet-R_TetA/multi-R_MdtG-like"/>
</dbReference>
<evidence type="ECO:0000256" key="2">
    <source>
        <dbReference type="ARBA" id="ARBA00022448"/>
    </source>
</evidence>
<feature type="compositionally biased region" description="Basic and acidic residues" evidence="6">
    <location>
        <begin position="218"/>
        <end position="233"/>
    </location>
</feature>
<accession>A0ABQ9XEL8</accession>
<sequence length="1477" mass="162597">MGFLSRLKSIGRWFVTNRTELILLYCILCATIPYGLLTPMLPNLIRSMGGGNKEYGLVLTCYSIAQFFGTFITGTSSDFLGRKTSIIICMTGIGTFNTILGFMKTIPLIIICRAGTGLFANILSIAMALQSDTTPPGPRRTLWFGWYGAALGIGTVIGPIFGGLMGGLPIWVPCLLAGGLMVIGLALFIPIVKESLPRDKRRKFPCSKSERKKRKQKKEAEDEARRLTDHQEDNAVQTEGTEAYENAVAQIAPTGTSTLTVSAGVEQVQSEVPKTKKKERDDGSLRKTLTNIKFLLCILNYFTSTWQYAAIQTLLPPVTIDRYKYSTRLVGFVTMCYGLGLCTVQIFVVPATVPKLGEKIPLVIGVVFASLMLLLIGVIPQQWSAWVFSLFFGAGQAFVVPTSTSIFSYFGNERTRGTILGIGQCTAALARAVAPIVCTTMYDAWDMLPFIVTCCISTLGVIPLIFIKFDKTGKKATAEMGETGKEEMQTEDTEDHNDPPIIHQKHWASAPALSSSPPALSASPLLTIDPFARFRNSQSKDLNNIELVPMAQAQPNTIPPSDADITHALNAPTSKIQPGVIRTTSYDDFYSTLQYIHRKDNELRKRENKEGAVNEYGRKLQELTPSFVISDHPQYSFSQKLPKYADEHPEESAKLPDGRSLLLPQHDEFFPTNTSYPTIGEHLDLTSPLPISPRSQTSEASFTGSRQNSQRETYSIDSFDMRIVRHEAVAESPHLDHDKSHSGPPSRVITAEDEYIVEASFKSSLNEGTHQSSSELSSQRTGSIGSQSTEPERSVPVPAPSSSSYKPKMLSISAFPLNPNKAPVPQKLDQPKFISIASQNPNPQPPFLFQGLNSLVQQRSTSNSLSSSSPAYSTPIQEHEIVSTPQIKIIPSAQQVTFNGKELYQHSSLGSFPLPPSKPLSTPEDRKAPPSVFSASTYASYQMPSQSNDPVSHQRPIFTEPEPQHTQIRVLTAHVRPKQQSTPLISTPARKVRVELTQKNTRESAGEKRGKKDKSEKKARVYQQPVSIPVEDVPQKENPSKSTKSSNSTYQPPLFVNAQPLLPSSSKDVNPPKAGPLLDAPVSARVLPPPPLNHEESITQATVRQPLHKPSRKPLLQTPAEPLIPILPETRGAAQGGPENPPSPTASSPKVSHEHNHPAAPTSTETPQTALQPAEGTKEPSREPNPAGPLLPKPTTIVSQLPDIPPNYLQKKKSRKLKKKEKMTEEERLEKERQNVTVQQFLGSNPRSKRRGKRRDRKDVQPKQNEASEPSPQTPSLPSSKSDSADNEEETDDGSDPSDVSSLSSSFLTSTHHQSPFSASVSTENTPKTTKDGSETGTEMGTKEKVVGVSRRKIEAIIRVLPEPDRSIVMTKSAHLLVRYRNLIMSLPTSRVFRGHFMASLSLYRKTAWIACDGFPDNVFCDLRRVKPAHFPYCVSGAVVEFQIELNERPQSFFAAVLPSVLTKVEKPYTETKKRKS</sequence>
<feature type="compositionally biased region" description="Low complexity" evidence="6">
    <location>
        <begin position="794"/>
        <end position="805"/>
    </location>
</feature>
<keyword evidence="10" id="KW-1185">Reference proteome</keyword>
<dbReference type="EMBL" id="JARBJD010000127">
    <property type="protein sequence ID" value="KAK2950918.1"/>
    <property type="molecule type" value="Genomic_DNA"/>
</dbReference>
<feature type="transmembrane region" description="Helical" evidence="7">
    <location>
        <begin position="385"/>
        <end position="407"/>
    </location>
</feature>
<comment type="subcellular location">
    <subcellularLocation>
        <location evidence="1">Membrane</location>
        <topology evidence="1">Multi-pass membrane protein</topology>
    </subcellularLocation>
</comment>
<feature type="transmembrane region" description="Helical" evidence="7">
    <location>
        <begin position="170"/>
        <end position="192"/>
    </location>
</feature>
<feature type="compositionally biased region" description="Basic residues" evidence="6">
    <location>
        <begin position="1210"/>
        <end position="1221"/>
    </location>
</feature>
<evidence type="ECO:0000256" key="6">
    <source>
        <dbReference type="SAM" id="MobiDB-lite"/>
    </source>
</evidence>
<name>A0ABQ9XEL8_9EUKA</name>
<dbReference type="SUPFAM" id="SSF103473">
    <property type="entry name" value="MFS general substrate transporter"/>
    <property type="match status" value="1"/>
</dbReference>
<dbReference type="InterPro" id="IPR011701">
    <property type="entry name" value="MFS"/>
</dbReference>
<keyword evidence="2" id="KW-0813">Transport</keyword>
<dbReference type="PRINTS" id="PR01035">
    <property type="entry name" value="TCRTETA"/>
</dbReference>
<organism evidence="9 10">
    <name type="scientific">Blattamonas nauphoetae</name>
    <dbReference type="NCBI Taxonomy" id="2049346"/>
    <lineage>
        <taxon>Eukaryota</taxon>
        <taxon>Metamonada</taxon>
        <taxon>Preaxostyla</taxon>
        <taxon>Oxymonadida</taxon>
        <taxon>Blattamonas</taxon>
    </lineage>
</organism>
<protein>
    <submittedName>
        <fullName evidence="9">Tetracycline resistance MFS efflux pump</fullName>
    </submittedName>
</protein>
<evidence type="ECO:0000259" key="8">
    <source>
        <dbReference type="PROSITE" id="PS50850"/>
    </source>
</evidence>
<feature type="transmembrane region" description="Helical" evidence="7">
    <location>
        <begin position="141"/>
        <end position="164"/>
    </location>
</feature>
<feature type="transmembrane region" description="Helical" evidence="7">
    <location>
        <begin position="108"/>
        <end position="129"/>
    </location>
</feature>
<feature type="transmembrane region" description="Helical" evidence="7">
    <location>
        <begin position="288"/>
        <end position="309"/>
    </location>
</feature>
<feature type="compositionally biased region" description="Basic and acidic residues" evidence="6">
    <location>
        <begin position="992"/>
        <end position="1019"/>
    </location>
</feature>
<feature type="transmembrane region" description="Helical" evidence="7">
    <location>
        <begin position="54"/>
        <end position="72"/>
    </location>
</feature>
<feature type="compositionally biased region" description="Low complexity" evidence="6">
    <location>
        <begin position="1297"/>
        <end position="1306"/>
    </location>
</feature>
<feature type="transmembrane region" description="Helical" evidence="7">
    <location>
        <begin position="360"/>
        <end position="379"/>
    </location>
</feature>
<dbReference type="PROSITE" id="PS50850">
    <property type="entry name" value="MFS"/>
    <property type="match status" value="1"/>
</dbReference>
<dbReference type="InterPro" id="IPR020846">
    <property type="entry name" value="MFS_dom"/>
</dbReference>
<dbReference type="PANTHER" id="PTHR23504:SF15">
    <property type="entry name" value="MAJOR FACILITATOR SUPERFAMILY (MFS) PROFILE DOMAIN-CONTAINING PROTEIN"/>
    <property type="match status" value="1"/>
</dbReference>
<keyword evidence="3 7" id="KW-0812">Transmembrane</keyword>
<gene>
    <name evidence="9" type="ORF">BLNAU_14108</name>
</gene>
<keyword evidence="5 7" id="KW-0472">Membrane</keyword>
<feature type="compositionally biased region" description="Basic and acidic residues" evidence="6">
    <location>
        <begin position="479"/>
        <end position="488"/>
    </location>
</feature>
<feature type="compositionally biased region" description="Polar residues" evidence="6">
    <location>
        <begin position="693"/>
        <end position="716"/>
    </location>
</feature>
<feature type="region of interest" description="Disordered" evidence="6">
    <location>
        <begin position="202"/>
        <end position="236"/>
    </location>
</feature>
<feature type="region of interest" description="Disordered" evidence="6">
    <location>
        <begin position="973"/>
        <end position="1343"/>
    </location>
</feature>
<dbReference type="CDD" id="cd17330">
    <property type="entry name" value="MFS_SLC46_TetA_like"/>
    <property type="match status" value="1"/>
</dbReference>
<proteinExistence type="predicted"/>
<evidence type="ECO:0000256" key="7">
    <source>
        <dbReference type="SAM" id="Phobius"/>
    </source>
</evidence>
<feature type="compositionally biased region" description="Basic residues" evidence="6">
    <location>
        <begin position="202"/>
        <end position="217"/>
    </location>
</feature>
<feature type="compositionally biased region" description="Polar residues" evidence="6">
    <location>
        <begin position="1262"/>
        <end position="1282"/>
    </location>
</feature>
<feature type="compositionally biased region" description="Basic residues" evidence="6">
    <location>
        <begin position="1247"/>
        <end position="1256"/>
    </location>
</feature>
<evidence type="ECO:0000313" key="10">
    <source>
        <dbReference type="Proteomes" id="UP001281761"/>
    </source>
</evidence>
<dbReference type="Gene3D" id="1.20.1250.20">
    <property type="entry name" value="MFS general substrate transporter like domains"/>
    <property type="match status" value="1"/>
</dbReference>
<feature type="domain" description="Major facilitator superfamily (MFS) profile" evidence="8">
    <location>
        <begin position="19"/>
        <end position="472"/>
    </location>
</feature>
<feature type="transmembrane region" description="Helical" evidence="7">
    <location>
        <begin position="329"/>
        <end position="348"/>
    </location>
</feature>
<feature type="compositionally biased region" description="Acidic residues" evidence="6">
    <location>
        <begin position="1285"/>
        <end position="1296"/>
    </location>
</feature>
<reference evidence="9 10" key="1">
    <citation type="journal article" date="2022" name="bioRxiv">
        <title>Genomics of Preaxostyla Flagellates Illuminates Evolutionary Transitions and the Path Towards Mitochondrial Loss.</title>
        <authorList>
            <person name="Novak L.V.F."/>
            <person name="Treitli S.C."/>
            <person name="Pyrih J."/>
            <person name="Halakuc P."/>
            <person name="Pipaliya S.V."/>
            <person name="Vacek V."/>
            <person name="Brzon O."/>
            <person name="Soukal P."/>
            <person name="Eme L."/>
            <person name="Dacks J.B."/>
            <person name="Karnkowska A."/>
            <person name="Elias M."/>
            <person name="Hampl V."/>
        </authorList>
    </citation>
    <scope>NUCLEOTIDE SEQUENCE [LARGE SCALE GENOMIC DNA]</scope>
    <source>
        <strain evidence="9">NAU3</strain>
        <tissue evidence="9">Gut</tissue>
    </source>
</reference>
<feature type="compositionally biased region" description="Basic and acidic residues" evidence="6">
    <location>
        <begin position="1222"/>
        <end position="1234"/>
    </location>
</feature>
<evidence type="ECO:0000313" key="9">
    <source>
        <dbReference type="EMBL" id="KAK2950918.1"/>
    </source>
</evidence>
<feature type="transmembrane region" description="Helical" evidence="7">
    <location>
        <begin position="448"/>
        <end position="467"/>
    </location>
</feature>
<feature type="compositionally biased region" description="Polar residues" evidence="6">
    <location>
        <begin position="1161"/>
        <end position="1171"/>
    </location>
</feature>
<dbReference type="Pfam" id="PF07690">
    <property type="entry name" value="MFS_1"/>
    <property type="match status" value="1"/>
</dbReference>
<feature type="transmembrane region" description="Helical" evidence="7">
    <location>
        <begin position="21"/>
        <end position="42"/>
    </location>
</feature>
<comment type="caution">
    <text evidence="9">The sequence shown here is derived from an EMBL/GenBank/DDBJ whole genome shotgun (WGS) entry which is preliminary data.</text>
</comment>
<feature type="compositionally biased region" description="Low complexity" evidence="6">
    <location>
        <begin position="1040"/>
        <end position="1049"/>
    </location>
</feature>
<dbReference type="Proteomes" id="UP001281761">
    <property type="component" value="Unassembled WGS sequence"/>
</dbReference>
<feature type="region of interest" description="Disordered" evidence="6">
    <location>
        <begin position="680"/>
        <end position="718"/>
    </location>
</feature>
<feature type="region of interest" description="Disordered" evidence="6">
    <location>
        <begin position="479"/>
        <end position="502"/>
    </location>
</feature>
<evidence type="ECO:0000256" key="4">
    <source>
        <dbReference type="ARBA" id="ARBA00022989"/>
    </source>
</evidence>
<feature type="region of interest" description="Disordered" evidence="6">
    <location>
        <begin position="763"/>
        <end position="805"/>
    </location>
</feature>
<evidence type="ECO:0000256" key="3">
    <source>
        <dbReference type="ARBA" id="ARBA00022692"/>
    </source>
</evidence>
<dbReference type="InterPro" id="IPR036259">
    <property type="entry name" value="MFS_trans_sf"/>
</dbReference>
<feature type="compositionally biased region" description="Polar residues" evidence="6">
    <location>
        <begin position="763"/>
        <end position="789"/>
    </location>
</feature>
<feature type="region of interest" description="Disordered" evidence="6">
    <location>
        <begin position="909"/>
        <end position="931"/>
    </location>
</feature>
<keyword evidence="4 7" id="KW-1133">Transmembrane helix</keyword>
<evidence type="ECO:0000256" key="5">
    <source>
        <dbReference type="ARBA" id="ARBA00023136"/>
    </source>
</evidence>